<organism evidence="1 2">
    <name type="scientific">Lacunisphaera limnophila</name>
    <dbReference type="NCBI Taxonomy" id="1838286"/>
    <lineage>
        <taxon>Bacteria</taxon>
        <taxon>Pseudomonadati</taxon>
        <taxon>Verrucomicrobiota</taxon>
        <taxon>Opitutia</taxon>
        <taxon>Opitutales</taxon>
        <taxon>Opitutaceae</taxon>
        <taxon>Lacunisphaera</taxon>
    </lineage>
</organism>
<protein>
    <submittedName>
        <fullName evidence="1">Uncharacterized protein</fullName>
    </submittedName>
</protein>
<proteinExistence type="predicted"/>
<evidence type="ECO:0000313" key="2">
    <source>
        <dbReference type="Proteomes" id="UP000095228"/>
    </source>
</evidence>
<keyword evidence="2" id="KW-1185">Reference proteome</keyword>
<dbReference type="AlphaFoldDB" id="A0A1D8ATH1"/>
<reference evidence="1 2" key="1">
    <citation type="submission" date="2016-06" db="EMBL/GenBank/DDBJ databases">
        <title>Three novel species with peptidoglycan cell walls form the new genus Lacunisphaera gen. nov. in the family Opitutaceae of the verrucomicrobial subdivision 4.</title>
        <authorList>
            <person name="Rast P."/>
            <person name="Gloeckner I."/>
            <person name="Jogler M."/>
            <person name="Boedeker C."/>
            <person name="Jeske O."/>
            <person name="Wiegand S."/>
            <person name="Reinhardt R."/>
            <person name="Schumann P."/>
            <person name="Rohde M."/>
            <person name="Spring S."/>
            <person name="Gloeckner F.O."/>
            <person name="Jogler C."/>
        </authorList>
    </citation>
    <scope>NUCLEOTIDE SEQUENCE [LARGE SCALE GENOMIC DNA]</scope>
    <source>
        <strain evidence="1 2">IG16b</strain>
    </source>
</reference>
<accession>A0A1D8ATH1</accession>
<dbReference type="EMBL" id="CP016094">
    <property type="protein sequence ID" value="AOS44198.1"/>
    <property type="molecule type" value="Genomic_DNA"/>
</dbReference>
<dbReference type="InterPro" id="IPR036237">
    <property type="entry name" value="Xyl_isomerase-like_sf"/>
</dbReference>
<sequence>MSYTRIISTLGCPDLALTGVGALVRGHGLDGCELRALGGSLDLHAHFTAEYGSPAGLAARRPAEPVTAFCTSLKAVGATAVEREQFLQLIPWAEALGVCGLRVFDGGTTGDAAELAAMADTVRWWRELRAQHGWKTDIMIETHDTLLTGAAVRRLLAVAPGTAIRWDSHHTWKKGGEDPCVTWAAIKDAVAAIDVKDSISRPSAKHAWTYVLPGAGEFPMAPLRKVLAAEFAGPVSLEWEKLWHAYLPTLDEALVAAEKSRWW</sequence>
<dbReference type="PATRIC" id="fig|1838286.3.peg.1269"/>
<name>A0A1D8ATH1_9BACT</name>
<dbReference type="Proteomes" id="UP000095228">
    <property type="component" value="Chromosome"/>
</dbReference>
<dbReference type="STRING" id="1838286.Verru16b_01259"/>
<gene>
    <name evidence="1" type="ORF">Verru16b_01259</name>
</gene>
<dbReference type="SUPFAM" id="SSF51658">
    <property type="entry name" value="Xylose isomerase-like"/>
    <property type="match status" value="1"/>
</dbReference>
<evidence type="ECO:0000313" key="1">
    <source>
        <dbReference type="EMBL" id="AOS44198.1"/>
    </source>
</evidence>
<dbReference type="KEGG" id="obg:Verru16b_01259"/>
<dbReference type="RefSeq" id="WP_069961476.1">
    <property type="nucleotide sequence ID" value="NZ_CP016094.1"/>
</dbReference>
<dbReference type="Gene3D" id="3.20.20.150">
    <property type="entry name" value="Divalent-metal-dependent TIM barrel enzymes"/>
    <property type="match status" value="1"/>
</dbReference>